<dbReference type="AlphaFoldDB" id="A0A645D171"/>
<dbReference type="EMBL" id="VSSQ01031793">
    <property type="protein sequence ID" value="MPM82833.1"/>
    <property type="molecule type" value="Genomic_DNA"/>
</dbReference>
<keyword evidence="1" id="KW-0472">Membrane</keyword>
<gene>
    <name evidence="2" type="ORF">SDC9_129895</name>
</gene>
<reference evidence="2" key="1">
    <citation type="submission" date="2019-08" db="EMBL/GenBank/DDBJ databases">
        <authorList>
            <person name="Kucharzyk K."/>
            <person name="Murdoch R.W."/>
            <person name="Higgins S."/>
            <person name="Loffler F."/>
        </authorList>
    </citation>
    <scope>NUCLEOTIDE SEQUENCE</scope>
</reference>
<sequence length="88" mass="10021">MICIPFHVRYTLHLVNYSILYMMSSIFYYLSNIYDHNKRSATYCGTSCVAVFLKTDSADLQANNLRAFPAASFAARSDDKEVVEHSRG</sequence>
<keyword evidence="1" id="KW-1133">Transmembrane helix</keyword>
<accession>A0A645D171</accession>
<feature type="transmembrane region" description="Helical" evidence="1">
    <location>
        <begin position="12"/>
        <end position="30"/>
    </location>
</feature>
<evidence type="ECO:0000256" key="1">
    <source>
        <dbReference type="SAM" id="Phobius"/>
    </source>
</evidence>
<name>A0A645D171_9ZZZZ</name>
<proteinExistence type="predicted"/>
<comment type="caution">
    <text evidence="2">The sequence shown here is derived from an EMBL/GenBank/DDBJ whole genome shotgun (WGS) entry which is preliminary data.</text>
</comment>
<organism evidence="2">
    <name type="scientific">bioreactor metagenome</name>
    <dbReference type="NCBI Taxonomy" id="1076179"/>
    <lineage>
        <taxon>unclassified sequences</taxon>
        <taxon>metagenomes</taxon>
        <taxon>ecological metagenomes</taxon>
    </lineage>
</organism>
<evidence type="ECO:0000313" key="2">
    <source>
        <dbReference type="EMBL" id="MPM82833.1"/>
    </source>
</evidence>
<protein>
    <submittedName>
        <fullName evidence="2">Uncharacterized protein</fullName>
    </submittedName>
</protein>
<keyword evidence="1" id="KW-0812">Transmembrane</keyword>